<dbReference type="EMBL" id="MW353175">
    <property type="protein sequence ID" value="QQO91848.1"/>
    <property type="molecule type" value="Genomic_DNA"/>
</dbReference>
<reference evidence="1 2" key="1">
    <citation type="submission" date="2020-12" db="EMBL/GenBank/DDBJ databases">
        <title>Dynamics of Baltic Sea phages driven by environmental changes.</title>
        <authorList>
            <person name="Hoetzinger M."/>
            <person name="Nilsson E."/>
            <person name="Holmfeldt K."/>
        </authorList>
    </citation>
    <scope>NUCLEOTIDE SEQUENCE [LARGE SCALE GENOMIC DNA]</scope>
</reference>
<accession>A0A7T8IWV9</accession>
<evidence type="ECO:0000313" key="1">
    <source>
        <dbReference type="EMBL" id="QQO91848.1"/>
    </source>
</evidence>
<gene>
    <name evidence="1" type="ORF">immuto26A_169</name>
</gene>
<keyword evidence="2" id="KW-1185">Reference proteome</keyword>
<organism evidence="1 2">
    <name type="scientific">Flavobacterium phage vB_FspM_immuto_2-6A</name>
    <dbReference type="NCBI Taxonomy" id="2801477"/>
    <lineage>
        <taxon>Viruses</taxon>
        <taxon>Duplodnaviria</taxon>
        <taxon>Heunggongvirae</taxon>
        <taxon>Uroviricota</taxon>
        <taxon>Caudoviricetes</taxon>
        <taxon>Immutovirus</taxon>
        <taxon>Immutovirus immuto</taxon>
    </lineage>
</organism>
<protein>
    <submittedName>
        <fullName evidence="1">Uncharacterized protein</fullName>
    </submittedName>
</protein>
<evidence type="ECO:0000313" key="2">
    <source>
        <dbReference type="Proteomes" id="UP000595566"/>
    </source>
</evidence>
<sequence>MAIVNNLTVSGSLIVSGTIVVQPGSTFQGSGSFTGSFSGSHVGDGSGLTGITTANWNGIRSGSAGITGSLTVISGSTSLQGVTVGSTLTITTGSTTDAKVDIFQYSTSSLSGVTTLMTFPISSSAGYAGFKADYVLTTSTEDEKKVGTLLGTWDRTGNADISDNYAAATGDAITSTFSLNASSLTSASLSVDAVGGSFEINMLVTAFKRKV</sequence>
<dbReference type="Proteomes" id="UP000595566">
    <property type="component" value="Segment"/>
</dbReference>
<proteinExistence type="predicted"/>
<name>A0A7T8IWV9_9CAUD</name>